<keyword evidence="1" id="KW-0812">Transmembrane</keyword>
<keyword evidence="1" id="KW-1133">Transmembrane helix</keyword>
<name>A0A921E6F8_9BACT</name>
<comment type="caution">
    <text evidence="2">The sequence shown here is derived from an EMBL/GenBank/DDBJ whole genome shotgun (WGS) entry which is preliminary data.</text>
</comment>
<feature type="transmembrane region" description="Helical" evidence="1">
    <location>
        <begin position="12"/>
        <end position="31"/>
    </location>
</feature>
<dbReference type="Proteomes" id="UP000711407">
    <property type="component" value="Unassembled WGS sequence"/>
</dbReference>
<evidence type="ECO:0000256" key="1">
    <source>
        <dbReference type="SAM" id="Phobius"/>
    </source>
</evidence>
<proteinExistence type="predicted"/>
<reference evidence="2" key="2">
    <citation type="submission" date="2021-09" db="EMBL/GenBank/DDBJ databases">
        <authorList>
            <person name="Gilroy R."/>
        </authorList>
    </citation>
    <scope>NUCLEOTIDE SEQUENCE</scope>
    <source>
        <strain evidence="2">4100</strain>
    </source>
</reference>
<accession>A0A921E6F8</accession>
<feature type="transmembrane region" description="Helical" evidence="1">
    <location>
        <begin position="272"/>
        <end position="290"/>
    </location>
</feature>
<dbReference type="EMBL" id="DYXT01000003">
    <property type="protein sequence ID" value="HJE38179.1"/>
    <property type="molecule type" value="Genomic_DNA"/>
</dbReference>
<evidence type="ECO:0000313" key="2">
    <source>
        <dbReference type="EMBL" id="HJE38179.1"/>
    </source>
</evidence>
<feature type="transmembrane region" description="Helical" evidence="1">
    <location>
        <begin position="64"/>
        <end position="81"/>
    </location>
</feature>
<feature type="transmembrane region" description="Helical" evidence="1">
    <location>
        <begin position="425"/>
        <end position="442"/>
    </location>
</feature>
<reference evidence="2" key="1">
    <citation type="journal article" date="2021" name="PeerJ">
        <title>Extensive microbial diversity within the chicken gut microbiome revealed by metagenomics and culture.</title>
        <authorList>
            <person name="Gilroy R."/>
            <person name="Ravi A."/>
            <person name="Getino M."/>
            <person name="Pursley I."/>
            <person name="Horton D.L."/>
            <person name="Alikhan N.F."/>
            <person name="Baker D."/>
            <person name="Gharbi K."/>
            <person name="Hall N."/>
            <person name="Watson M."/>
            <person name="Adriaenssens E.M."/>
            <person name="Foster-Nyarko E."/>
            <person name="Jarju S."/>
            <person name="Secka A."/>
            <person name="Antonio M."/>
            <person name="Oren A."/>
            <person name="Chaudhuri R.R."/>
            <person name="La Ragione R."/>
            <person name="Hildebrand F."/>
            <person name="Pallen M.J."/>
        </authorList>
    </citation>
    <scope>NUCLEOTIDE SEQUENCE</scope>
    <source>
        <strain evidence="2">4100</strain>
    </source>
</reference>
<keyword evidence="1" id="KW-0472">Membrane</keyword>
<feature type="transmembrane region" description="Helical" evidence="1">
    <location>
        <begin position="151"/>
        <end position="172"/>
    </location>
</feature>
<feature type="transmembrane region" description="Helical" evidence="1">
    <location>
        <begin position="399"/>
        <end position="419"/>
    </location>
</feature>
<dbReference type="AlphaFoldDB" id="A0A921E6F8"/>
<feature type="transmembrane region" description="Helical" evidence="1">
    <location>
        <begin position="238"/>
        <end position="260"/>
    </location>
</feature>
<organism evidence="2 3">
    <name type="scientific">Candidatus Amulumruptor caecigallinarius</name>
    <dbReference type="NCBI Taxonomy" id="2109911"/>
    <lineage>
        <taxon>Bacteria</taxon>
        <taxon>Pseudomonadati</taxon>
        <taxon>Bacteroidota</taxon>
        <taxon>Bacteroidia</taxon>
        <taxon>Bacteroidales</taxon>
        <taxon>Muribaculaceae</taxon>
        <taxon>Candidatus Amulumruptor</taxon>
    </lineage>
</organism>
<feature type="transmembrane region" description="Helical" evidence="1">
    <location>
        <begin position="374"/>
        <end position="392"/>
    </location>
</feature>
<gene>
    <name evidence="2" type="ORF">K8V47_00215</name>
</gene>
<sequence length="472" mass="52903">MRLSARTRFPIWMYATAFTALGVVAAAVGMLPCGADAELYALLVATGAAALGAYKLLPWRNKAGWTALIIFWTMLAVGVAANLHQWTVERWCTLEHPWMLNPDANDFRNQALLRSGLVPERPIYDLDYAVTYDGVLAAFIYLFGRSIMYPLLGNMLMTLLAVVMSGGLAVRLLKPAASHKPQQIASAAIIMTGAIASYLNCGTVLIKDAMLNCCTVASLLGMTAIWNPPAKLYKRTALMMLLVIGLAGITVVRYQMLLMLIPAALTTWRRRYWPSALAAVAIILTMYFGLRSMMTTYSLSEYIDPEAATCRFFQERETHATYLDMLGGYAFLGVWQKLLWLPVTCAVQYLIPLPWNALNDLPMGYTLAYAHQGWIWYLIGGAALYYLVYTSWRNIRHELLGRYMIWAAACFIGIAWLFGGTVSRYILPFMPVFVAGALYSLLNDRHRQSFRRFYAVYIVSLAIALTASYFFR</sequence>
<evidence type="ECO:0000313" key="3">
    <source>
        <dbReference type="Proteomes" id="UP000711407"/>
    </source>
</evidence>
<protein>
    <submittedName>
        <fullName evidence="2">Uncharacterized protein</fullName>
    </submittedName>
</protein>
<feature type="transmembrane region" description="Helical" evidence="1">
    <location>
        <begin position="454"/>
        <end position="471"/>
    </location>
</feature>
<feature type="transmembrane region" description="Helical" evidence="1">
    <location>
        <begin position="184"/>
        <end position="202"/>
    </location>
</feature>